<organism evidence="2 3">
    <name type="scientific">Nocardia cerradoensis</name>
    <dbReference type="NCBI Taxonomy" id="85688"/>
    <lineage>
        <taxon>Bacteria</taxon>
        <taxon>Bacillati</taxon>
        <taxon>Actinomycetota</taxon>
        <taxon>Actinomycetes</taxon>
        <taxon>Mycobacteriales</taxon>
        <taxon>Nocardiaceae</taxon>
        <taxon>Nocardia</taxon>
    </lineage>
</organism>
<comment type="caution">
    <text evidence="2">The sequence shown here is derived from an EMBL/GenBank/DDBJ whole genome shotgun (WGS) entry which is preliminary data.</text>
</comment>
<sequence length="172" mass="19508">MQLVTGEAVNGLIRACRDEALHLELRDSYDNPEDSELFRRFLAGEPDDYAWMQEWADFVGEVTGRGVAIRRARVVTVPHSDWQRWGLDVARVNVAAGEEVRYLPRHLIDPGELSTDDWWLLDNRTVVFTAFGPRGEYAGGAVSEDPVIAAHCRNVWDRVWPAAIPLSEYATR</sequence>
<dbReference type="AlphaFoldDB" id="A0A231GTM9"/>
<name>A0A231GTM9_9NOCA</name>
<gene>
    <name evidence="2" type="ORF">B7C42_08010</name>
</gene>
<accession>A0A231GTM9</accession>
<dbReference type="Proteomes" id="UP000215506">
    <property type="component" value="Unassembled WGS sequence"/>
</dbReference>
<evidence type="ECO:0000313" key="2">
    <source>
        <dbReference type="EMBL" id="OXR39905.1"/>
    </source>
</evidence>
<feature type="domain" description="DUF6879" evidence="1">
    <location>
        <begin position="8"/>
        <end position="170"/>
    </location>
</feature>
<dbReference type="Pfam" id="PF21806">
    <property type="entry name" value="DUF6879"/>
    <property type="match status" value="1"/>
</dbReference>
<protein>
    <recommendedName>
        <fullName evidence="1">DUF6879 domain-containing protein</fullName>
    </recommendedName>
</protein>
<evidence type="ECO:0000313" key="3">
    <source>
        <dbReference type="Proteomes" id="UP000215506"/>
    </source>
</evidence>
<dbReference type="EMBL" id="NGAF01000052">
    <property type="protein sequence ID" value="OXR39905.1"/>
    <property type="molecule type" value="Genomic_DNA"/>
</dbReference>
<keyword evidence="3" id="KW-1185">Reference proteome</keyword>
<evidence type="ECO:0000259" key="1">
    <source>
        <dbReference type="Pfam" id="PF21806"/>
    </source>
</evidence>
<dbReference type="InterPro" id="IPR049244">
    <property type="entry name" value="DUF6879"/>
</dbReference>
<reference evidence="2 3" key="1">
    <citation type="submission" date="2017-07" db="EMBL/GenBank/DDBJ databases">
        <title>First draft Genome Sequence of Nocardia cerradoensis isolated from human infection.</title>
        <authorList>
            <person name="Carrasco G."/>
        </authorList>
    </citation>
    <scope>NUCLEOTIDE SEQUENCE [LARGE SCALE GENOMIC DNA]</scope>
    <source>
        <strain evidence="2 3">CNM20130759</strain>
    </source>
</reference>
<proteinExistence type="predicted"/>